<evidence type="ECO:0000313" key="2">
    <source>
        <dbReference type="Proteomes" id="UP000077266"/>
    </source>
</evidence>
<reference evidence="1 2" key="1">
    <citation type="journal article" date="2016" name="Mol. Biol. Evol.">
        <title>Comparative Genomics of Early-Diverging Mushroom-Forming Fungi Provides Insights into the Origins of Lignocellulose Decay Capabilities.</title>
        <authorList>
            <person name="Nagy L.G."/>
            <person name="Riley R."/>
            <person name="Tritt A."/>
            <person name="Adam C."/>
            <person name="Daum C."/>
            <person name="Floudas D."/>
            <person name="Sun H."/>
            <person name="Yadav J.S."/>
            <person name="Pangilinan J."/>
            <person name="Larsson K.H."/>
            <person name="Matsuura K."/>
            <person name="Barry K."/>
            <person name="Labutti K."/>
            <person name="Kuo R."/>
            <person name="Ohm R.A."/>
            <person name="Bhattacharya S.S."/>
            <person name="Shirouzu T."/>
            <person name="Yoshinaga Y."/>
            <person name="Martin F.M."/>
            <person name="Grigoriev I.V."/>
            <person name="Hibbett D.S."/>
        </authorList>
    </citation>
    <scope>NUCLEOTIDE SEQUENCE [LARGE SCALE GENOMIC DNA]</scope>
    <source>
        <strain evidence="1 2">HHB12029</strain>
    </source>
</reference>
<organism evidence="1 2">
    <name type="scientific">Exidia glandulosa HHB12029</name>
    <dbReference type="NCBI Taxonomy" id="1314781"/>
    <lineage>
        <taxon>Eukaryota</taxon>
        <taxon>Fungi</taxon>
        <taxon>Dikarya</taxon>
        <taxon>Basidiomycota</taxon>
        <taxon>Agaricomycotina</taxon>
        <taxon>Agaricomycetes</taxon>
        <taxon>Auriculariales</taxon>
        <taxon>Exidiaceae</taxon>
        <taxon>Exidia</taxon>
    </lineage>
</organism>
<keyword evidence="2" id="KW-1185">Reference proteome</keyword>
<dbReference type="EMBL" id="KV425956">
    <property type="protein sequence ID" value="KZV95517.1"/>
    <property type="molecule type" value="Genomic_DNA"/>
</dbReference>
<dbReference type="InParanoid" id="A0A165JYB1"/>
<dbReference type="Proteomes" id="UP000077266">
    <property type="component" value="Unassembled WGS sequence"/>
</dbReference>
<accession>A0A165JYB1</accession>
<sequence>MHFLPTSRPPPQRQCHHFTAVCLTEPAALLRHAHHHCQHCPTLCSSQPLQCTPNLLPVAVLALSLPCKADLGSVAICGHRRNGCQQGSLTYYGTARYISSLASHGAFTILQVRKVPNTTWLSPRQSDAPLSLSCNCDNVVPTDDPMHRIAGYVPACSESHTLHLVVRKLRPLSDELYLNIRRPQEISTRRVELRANTDLGRSVFTTALVYCAKLTCPSLLVKVIARSHHRDAVARLGDPDSESSFWGRLRRPADRIF</sequence>
<protein>
    <submittedName>
        <fullName evidence="1">Uncharacterized protein</fullName>
    </submittedName>
</protein>
<name>A0A165JYB1_EXIGL</name>
<proteinExistence type="predicted"/>
<evidence type="ECO:0000313" key="1">
    <source>
        <dbReference type="EMBL" id="KZV95517.1"/>
    </source>
</evidence>
<gene>
    <name evidence="1" type="ORF">EXIGLDRAFT_473411</name>
</gene>
<dbReference type="AlphaFoldDB" id="A0A165JYB1"/>